<dbReference type="InterPro" id="IPR010997">
    <property type="entry name" value="HRDC-like_sf"/>
</dbReference>
<dbReference type="GO" id="GO:0000166">
    <property type="term" value="F:nucleotide binding"/>
    <property type="evidence" value="ECO:0007669"/>
    <property type="project" value="InterPro"/>
</dbReference>
<evidence type="ECO:0000256" key="2">
    <source>
        <dbReference type="ARBA" id="ARBA00023242"/>
    </source>
</evidence>
<dbReference type="HOGENOM" id="CLU_110332_4_0_1"/>
<evidence type="ECO:0000313" key="3">
    <source>
        <dbReference type="EMBL" id="EJW05341.1"/>
    </source>
</evidence>
<evidence type="ECO:0008006" key="5">
    <source>
        <dbReference type="Google" id="ProtNLM"/>
    </source>
</evidence>
<dbReference type="GO" id="GO:0006352">
    <property type="term" value="P:DNA-templated transcription initiation"/>
    <property type="evidence" value="ECO:0007669"/>
    <property type="project" value="InterPro"/>
</dbReference>
<proteinExistence type="predicted"/>
<dbReference type="Pfam" id="PF03874">
    <property type="entry name" value="RNA_pol_Rpb4"/>
    <property type="match status" value="1"/>
</dbReference>
<dbReference type="VEuPathDB" id="MicrosporidiaDB:EDEG_00611"/>
<dbReference type="Proteomes" id="UP000003163">
    <property type="component" value="Unassembled WGS sequence"/>
</dbReference>
<accession>J9DC71</accession>
<keyword evidence="4" id="KW-1185">Reference proteome</keyword>
<evidence type="ECO:0000313" key="4">
    <source>
        <dbReference type="Proteomes" id="UP000003163"/>
    </source>
</evidence>
<comment type="subcellular location">
    <subcellularLocation>
        <location evidence="1">Nucleus</location>
    </subcellularLocation>
</comment>
<dbReference type="SUPFAM" id="SSF47819">
    <property type="entry name" value="HRDC-like"/>
    <property type="match status" value="1"/>
</dbReference>
<evidence type="ECO:0000256" key="1">
    <source>
        <dbReference type="ARBA" id="ARBA00004123"/>
    </source>
</evidence>
<dbReference type="GO" id="GO:0005634">
    <property type="term" value="C:nucleus"/>
    <property type="evidence" value="ECO:0007669"/>
    <property type="project" value="UniProtKB-SubCell"/>
</dbReference>
<reference evidence="3 4" key="1">
    <citation type="submission" date="2011-08" db="EMBL/GenBank/DDBJ databases">
        <authorList>
            <person name="Liu Z.J."/>
            <person name="Shi F.L."/>
            <person name="Lu J.Q."/>
            <person name="Li M."/>
            <person name="Wang Z.L."/>
        </authorList>
    </citation>
    <scope>NUCLEOTIDE SEQUENCE [LARGE SCALE GENOMIC DNA]</scope>
    <source>
        <strain evidence="3 4">USNM 41457</strain>
    </source>
</reference>
<comment type="caution">
    <text evidence="3">The sequence shown here is derived from an EMBL/GenBank/DDBJ whole genome shotgun (WGS) entry which is preliminary data.</text>
</comment>
<dbReference type="InParanoid" id="J9DC71"/>
<dbReference type="Gene3D" id="1.20.1250.40">
    <property type="match status" value="1"/>
</dbReference>
<dbReference type="OrthoDB" id="2186918at2759"/>
<name>J9DC71_EDHAE</name>
<dbReference type="GO" id="GO:0030880">
    <property type="term" value="C:RNA polymerase complex"/>
    <property type="evidence" value="ECO:0007669"/>
    <property type="project" value="InterPro"/>
</dbReference>
<protein>
    <recommendedName>
        <fullName evidence="5">RNA polymerase Rpb4/RPC9 core domain-containing protein</fullName>
    </recommendedName>
</protein>
<dbReference type="InterPro" id="IPR038324">
    <property type="entry name" value="Rpb4/RPC9_sf"/>
</dbReference>
<dbReference type="AlphaFoldDB" id="J9DC71"/>
<sequence>MLIPISVYEANFIIQEANKKNTYTNKVIHESVVKYLSSFDSIKTKDVAQNLRTHLLKFNLSQEEVALIASILPEYKSEVLSLVPSLKRLDDVVIDQIVKGIRSIVQR</sequence>
<reference evidence="4" key="2">
    <citation type="submission" date="2015-07" db="EMBL/GenBank/DDBJ databases">
        <title>Contrasting host-pathogen interactions and genome evolution in two generalist and specialist microsporidian pathogens of mosquitoes.</title>
        <authorList>
            <consortium name="The Broad Institute Genomics Platform"/>
            <consortium name="The Broad Institute Genome Sequencing Center for Infectious Disease"/>
            <person name="Cuomo C.A."/>
            <person name="Sanscrainte N.D."/>
            <person name="Goldberg J.M."/>
            <person name="Heiman D."/>
            <person name="Young S."/>
            <person name="Zeng Q."/>
            <person name="Becnel J.J."/>
            <person name="Birren B.W."/>
        </authorList>
    </citation>
    <scope>NUCLEOTIDE SEQUENCE [LARGE SCALE GENOMIC DNA]</scope>
    <source>
        <strain evidence="4">USNM 41457</strain>
    </source>
</reference>
<organism evidence="3 4">
    <name type="scientific">Edhazardia aedis (strain USNM 41457)</name>
    <name type="common">Microsporidian parasite</name>
    <dbReference type="NCBI Taxonomy" id="1003232"/>
    <lineage>
        <taxon>Eukaryota</taxon>
        <taxon>Fungi</taxon>
        <taxon>Fungi incertae sedis</taxon>
        <taxon>Microsporidia</taxon>
        <taxon>Edhazardia</taxon>
    </lineage>
</organism>
<dbReference type="InterPro" id="IPR005574">
    <property type="entry name" value="Rpb4/RPC9"/>
</dbReference>
<dbReference type="EMBL" id="AFBI03000007">
    <property type="protein sequence ID" value="EJW05341.1"/>
    <property type="molecule type" value="Genomic_DNA"/>
</dbReference>
<keyword evidence="2" id="KW-0539">Nucleus</keyword>
<gene>
    <name evidence="3" type="ORF">EDEG_00611</name>
</gene>